<dbReference type="SUPFAM" id="SSF48150">
    <property type="entry name" value="DNA-glycosylase"/>
    <property type="match status" value="1"/>
</dbReference>
<dbReference type="Pfam" id="PF02805">
    <property type="entry name" value="Ada_Zn_binding"/>
    <property type="match status" value="1"/>
</dbReference>
<dbReference type="InterPro" id="IPR023170">
    <property type="entry name" value="HhH_base_excis_C"/>
</dbReference>
<dbReference type="GO" id="GO:0003700">
    <property type="term" value="F:DNA-binding transcription factor activity"/>
    <property type="evidence" value="ECO:0007669"/>
    <property type="project" value="InterPro"/>
</dbReference>
<dbReference type="GO" id="GO:0032993">
    <property type="term" value="C:protein-DNA complex"/>
    <property type="evidence" value="ECO:0007669"/>
    <property type="project" value="TreeGrafter"/>
</dbReference>
<keyword evidence="4" id="KW-0489">Methyltransferase</keyword>
<dbReference type="InterPro" id="IPR011257">
    <property type="entry name" value="DNA_glycosylase"/>
</dbReference>
<dbReference type="CDD" id="cd00056">
    <property type="entry name" value="ENDO3c"/>
    <property type="match status" value="1"/>
</dbReference>
<dbReference type="InterPro" id="IPR051912">
    <property type="entry name" value="Alkylbase_DNA_Glycosylase/TA"/>
</dbReference>
<dbReference type="Gene3D" id="3.30.310.20">
    <property type="entry name" value="DNA-3-methyladenine glycosylase AlkA, N-terminal domain"/>
    <property type="match status" value="1"/>
</dbReference>
<reference evidence="12" key="1">
    <citation type="submission" date="2016-10" db="EMBL/GenBank/DDBJ databases">
        <authorList>
            <person name="Varghese N."/>
            <person name="Submissions S."/>
        </authorList>
    </citation>
    <scope>NUCLEOTIDE SEQUENCE [LARGE SCALE GENOMIC DNA]</scope>
    <source>
        <strain evidence="12">ATCC 25963</strain>
    </source>
</reference>
<dbReference type="GO" id="GO:0008725">
    <property type="term" value="F:DNA-3-methyladenine glycosylase activity"/>
    <property type="evidence" value="ECO:0007669"/>
    <property type="project" value="TreeGrafter"/>
</dbReference>
<dbReference type="GO" id="GO:0005737">
    <property type="term" value="C:cytoplasm"/>
    <property type="evidence" value="ECO:0007669"/>
    <property type="project" value="TreeGrafter"/>
</dbReference>
<protein>
    <recommendedName>
        <fullName evidence="3">DNA-3-methyladenine glycosylase II</fullName>
        <ecNumber evidence="3">3.2.2.21</ecNumber>
    </recommendedName>
</protein>
<dbReference type="InterPro" id="IPR018060">
    <property type="entry name" value="HTH_AraC"/>
</dbReference>
<evidence type="ECO:0000256" key="5">
    <source>
        <dbReference type="ARBA" id="ARBA00022763"/>
    </source>
</evidence>
<keyword evidence="8" id="KW-0804">Transcription</keyword>
<keyword evidence="4" id="KW-0808">Transferase</keyword>
<dbReference type="GO" id="GO:0006307">
    <property type="term" value="P:DNA alkylation repair"/>
    <property type="evidence" value="ECO:0007669"/>
    <property type="project" value="TreeGrafter"/>
</dbReference>
<dbReference type="SUPFAM" id="SSF57884">
    <property type="entry name" value="Ada DNA repair protein, N-terminal domain (N-Ada 10)"/>
    <property type="match status" value="1"/>
</dbReference>
<sequence length="483" mass="51616">MELDPAACYDALCARDRRFDGVFFVGVTTTGIYCRPICPARTPGRGRCQFFRRPAEAERAGFRACFRCRPELAPGRAAVDSLSRLATAALARIDAGDLNDGSVDGLAQRLGVSGRHLRRALEAELGATPIELAQTRRLALAKQLLQDTALPPAEVAFAAGFASVRRFNALVQQRFGRPPSALRREGGEAASGDAIDLRLDYRPPLDWPALLTFVRGREVAGVEHVDDEGAYTRVVALGDRVGWLRVSSDPARPALRVRVALSLAPHLMAIVARLRGLFDLDAHPDTIAAHLRRDPVLRASVDAHPGLRVPGAFDGFELAARAVLGQQVSVRAATTLCARLVARFGRPVPKSLPGLTAVFPAPADLAAATVADVRAIGLPEQRARTLVALAGALAEGRLDLSLGADPAGAIAALEALPGIGPWTAQYIAMRALRWPDAFPGGDLVVRRALDVTTTRAAEARTAAWRPWRAYGVLHLWRTASSGG</sequence>
<keyword evidence="12" id="KW-1185">Reference proteome</keyword>
<dbReference type="PANTHER" id="PTHR43003:SF13">
    <property type="entry name" value="DNA-3-METHYLADENINE GLYCOSYLASE 2"/>
    <property type="match status" value="1"/>
</dbReference>
<evidence type="ECO:0000313" key="11">
    <source>
        <dbReference type="EMBL" id="SFD87539.1"/>
    </source>
</evidence>
<dbReference type="SMART" id="SM01009">
    <property type="entry name" value="AlkA_N"/>
    <property type="match status" value="1"/>
</dbReference>
<dbReference type="InterPro" id="IPR009057">
    <property type="entry name" value="Homeodomain-like_sf"/>
</dbReference>
<evidence type="ECO:0000256" key="9">
    <source>
        <dbReference type="ARBA" id="ARBA00023204"/>
    </source>
</evidence>
<dbReference type="InterPro" id="IPR004026">
    <property type="entry name" value="Ada_DNA_repair_Zn-bd"/>
</dbReference>
<organism evidence="11 12">
    <name type="scientific">Nannocystis exedens</name>
    <dbReference type="NCBI Taxonomy" id="54"/>
    <lineage>
        <taxon>Bacteria</taxon>
        <taxon>Pseudomonadati</taxon>
        <taxon>Myxococcota</taxon>
        <taxon>Polyangia</taxon>
        <taxon>Nannocystales</taxon>
        <taxon>Nannocystaceae</taxon>
        <taxon>Nannocystis</taxon>
    </lineage>
</organism>
<dbReference type="InterPro" id="IPR035451">
    <property type="entry name" value="Ada-like_dom_sf"/>
</dbReference>
<evidence type="ECO:0000256" key="3">
    <source>
        <dbReference type="ARBA" id="ARBA00012000"/>
    </source>
</evidence>
<dbReference type="Pfam" id="PF12833">
    <property type="entry name" value="HTH_18"/>
    <property type="match status" value="1"/>
</dbReference>
<dbReference type="OrthoDB" id="9802228at2"/>
<keyword evidence="6" id="KW-0805">Transcription regulation</keyword>
<evidence type="ECO:0000256" key="4">
    <source>
        <dbReference type="ARBA" id="ARBA00022603"/>
    </source>
</evidence>
<comment type="catalytic activity">
    <reaction evidence="1">
        <text>Hydrolysis of alkylated DNA, releasing 3-methyladenine, 3-methylguanine, 7-methylguanine and 7-methyladenine.</text>
        <dbReference type="EC" id="3.2.2.21"/>
    </reaction>
</comment>
<feature type="domain" description="HTH araC/xylS-type" evidence="10">
    <location>
        <begin position="87"/>
        <end position="185"/>
    </location>
</feature>
<dbReference type="Pfam" id="PF06029">
    <property type="entry name" value="AlkA_N"/>
    <property type="match status" value="1"/>
</dbReference>
<dbReference type="Proteomes" id="UP000199400">
    <property type="component" value="Unassembled WGS sequence"/>
</dbReference>
<evidence type="ECO:0000259" key="10">
    <source>
        <dbReference type="PROSITE" id="PS01124"/>
    </source>
</evidence>
<accession>A0A1I1VXP5</accession>
<dbReference type="PROSITE" id="PS01124">
    <property type="entry name" value="HTH_ARAC_FAMILY_2"/>
    <property type="match status" value="1"/>
</dbReference>
<evidence type="ECO:0000313" key="12">
    <source>
        <dbReference type="Proteomes" id="UP000199400"/>
    </source>
</evidence>
<dbReference type="InterPro" id="IPR003265">
    <property type="entry name" value="HhH-GPD_domain"/>
</dbReference>
<dbReference type="RefSeq" id="WP_096330829.1">
    <property type="nucleotide sequence ID" value="NZ_FOMX01000005.1"/>
</dbReference>
<evidence type="ECO:0000256" key="6">
    <source>
        <dbReference type="ARBA" id="ARBA00023015"/>
    </source>
</evidence>
<dbReference type="PANTHER" id="PTHR43003">
    <property type="entry name" value="DNA-3-METHYLADENINE GLYCOSYLASE"/>
    <property type="match status" value="1"/>
</dbReference>
<keyword evidence="5" id="KW-0227">DNA damage</keyword>
<dbReference type="InterPro" id="IPR010316">
    <property type="entry name" value="AlkA_N"/>
</dbReference>
<dbReference type="STRING" id="54.SAMN02745121_02046"/>
<evidence type="ECO:0000256" key="2">
    <source>
        <dbReference type="ARBA" id="ARBA00001947"/>
    </source>
</evidence>
<dbReference type="Pfam" id="PF00730">
    <property type="entry name" value="HhH-GPD"/>
    <property type="match status" value="1"/>
</dbReference>
<evidence type="ECO:0000256" key="7">
    <source>
        <dbReference type="ARBA" id="ARBA00023159"/>
    </source>
</evidence>
<keyword evidence="9" id="KW-0234">DNA repair</keyword>
<dbReference type="Gene3D" id="1.10.340.30">
    <property type="entry name" value="Hypothetical protein, domain 2"/>
    <property type="match status" value="1"/>
</dbReference>
<name>A0A1I1VXP5_9BACT</name>
<evidence type="ECO:0000256" key="1">
    <source>
        <dbReference type="ARBA" id="ARBA00000086"/>
    </source>
</evidence>
<dbReference type="EC" id="3.2.2.21" evidence="3"/>
<dbReference type="GO" id="GO:0006285">
    <property type="term" value="P:base-excision repair, AP site formation"/>
    <property type="evidence" value="ECO:0007669"/>
    <property type="project" value="TreeGrafter"/>
</dbReference>
<dbReference type="SUPFAM" id="SSF46689">
    <property type="entry name" value="Homeodomain-like"/>
    <property type="match status" value="1"/>
</dbReference>
<dbReference type="SUPFAM" id="SSF55945">
    <property type="entry name" value="TATA-box binding protein-like"/>
    <property type="match status" value="1"/>
</dbReference>
<dbReference type="GO" id="GO:0043565">
    <property type="term" value="F:sequence-specific DNA binding"/>
    <property type="evidence" value="ECO:0007669"/>
    <property type="project" value="InterPro"/>
</dbReference>
<evidence type="ECO:0000256" key="8">
    <source>
        <dbReference type="ARBA" id="ARBA00023163"/>
    </source>
</evidence>
<dbReference type="InterPro" id="IPR037046">
    <property type="entry name" value="AlkA_N_sf"/>
</dbReference>
<dbReference type="Gene3D" id="1.10.1670.10">
    <property type="entry name" value="Helix-hairpin-Helix base-excision DNA repair enzymes (C-terminal)"/>
    <property type="match status" value="1"/>
</dbReference>
<comment type="cofactor">
    <cofactor evidence="2">
        <name>Zn(2+)</name>
        <dbReference type="ChEBI" id="CHEBI:29105"/>
    </cofactor>
</comment>
<gene>
    <name evidence="11" type="ORF">SAMN02745121_02046</name>
</gene>
<dbReference type="SMART" id="SM00478">
    <property type="entry name" value="ENDO3c"/>
    <property type="match status" value="1"/>
</dbReference>
<dbReference type="AlphaFoldDB" id="A0A1I1VXP5"/>
<dbReference type="GO" id="GO:0008168">
    <property type="term" value="F:methyltransferase activity"/>
    <property type="evidence" value="ECO:0007669"/>
    <property type="project" value="UniProtKB-KW"/>
</dbReference>
<keyword evidence="7" id="KW-0010">Activator</keyword>
<proteinExistence type="predicted"/>
<dbReference type="Gene3D" id="1.10.10.60">
    <property type="entry name" value="Homeodomain-like"/>
    <property type="match status" value="1"/>
</dbReference>
<dbReference type="GO" id="GO:0032131">
    <property type="term" value="F:alkylated DNA binding"/>
    <property type="evidence" value="ECO:0007669"/>
    <property type="project" value="TreeGrafter"/>
</dbReference>
<dbReference type="GO" id="GO:0032259">
    <property type="term" value="P:methylation"/>
    <property type="evidence" value="ECO:0007669"/>
    <property type="project" value="UniProtKB-KW"/>
</dbReference>
<dbReference type="GO" id="GO:0043916">
    <property type="term" value="F:DNA-7-methylguanine glycosylase activity"/>
    <property type="evidence" value="ECO:0007669"/>
    <property type="project" value="TreeGrafter"/>
</dbReference>
<dbReference type="Gene3D" id="3.40.10.10">
    <property type="entry name" value="DNA Methylphosphotriester Repair Domain"/>
    <property type="match status" value="1"/>
</dbReference>
<dbReference type="EMBL" id="FOMX01000005">
    <property type="protein sequence ID" value="SFD87539.1"/>
    <property type="molecule type" value="Genomic_DNA"/>
</dbReference>
<dbReference type="SMART" id="SM00342">
    <property type="entry name" value="HTH_ARAC"/>
    <property type="match status" value="1"/>
</dbReference>
<dbReference type="GO" id="GO:0008270">
    <property type="term" value="F:zinc ion binding"/>
    <property type="evidence" value="ECO:0007669"/>
    <property type="project" value="InterPro"/>
</dbReference>